<dbReference type="Pfam" id="PF13380">
    <property type="entry name" value="CoA_binding_2"/>
    <property type="match status" value="1"/>
</dbReference>
<evidence type="ECO:0000313" key="3">
    <source>
        <dbReference type="Proteomes" id="UP000002139"/>
    </source>
</evidence>
<reference evidence="2 3" key="1">
    <citation type="journal article" date="2007" name="Nat. Biotechnol.">
        <title>Complete genome sequence of the myxobacterium Sorangium cellulosum.</title>
        <authorList>
            <person name="Schneiker S."/>
            <person name="Perlova O."/>
            <person name="Kaiser O."/>
            <person name="Gerth K."/>
            <person name="Alici A."/>
            <person name="Altmeyer M.O."/>
            <person name="Bartels D."/>
            <person name="Bekel T."/>
            <person name="Beyer S."/>
            <person name="Bode E."/>
            <person name="Bode H.B."/>
            <person name="Bolten C.J."/>
            <person name="Choudhuri J.V."/>
            <person name="Doss S."/>
            <person name="Elnakady Y.A."/>
            <person name="Frank B."/>
            <person name="Gaigalat L."/>
            <person name="Goesmann A."/>
            <person name="Groeger C."/>
            <person name="Gross F."/>
            <person name="Jelsbak L."/>
            <person name="Jelsbak L."/>
            <person name="Kalinowski J."/>
            <person name="Kegler C."/>
            <person name="Knauber T."/>
            <person name="Konietzny S."/>
            <person name="Kopp M."/>
            <person name="Krause L."/>
            <person name="Krug D."/>
            <person name="Linke B."/>
            <person name="Mahmud T."/>
            <person name="Martinez-Arias R."/>
            <person name="McHardy A.C."/>
            <person name="Merai M."/>
            <person name="Meyer F."/>
            <person name="Mormann S."/>
            <person name="Munoz-Dorado J."/>
            <person name="Perez J."/>
            <person name="Pradella S."/>
            <person name="Rachid S."/>
            <person name="Raddatz G."/>
            <person name="Rosenau F."/>
            <person name="Rueckert C."/>
            <person name="Sasse F."/>
            <person name="Scharfe M."/>
            <person name="Schuster S.C."/>
            <person name="Suen G."/>
            <person name="Treuner-Lange A."/>
            <person name="Velicer G.J."/>
            <person name="Vorholter F.-J."/>
            <person name="Weissman K.J."/>
            <person name="Welch R.D."/>
            <person name="Wenzel S.C."/>
            <person name="Whitworth D.E."/>
            <person name="Wilhelm S."/>
            <person name="Wittmann C."/>
            <person name="Bloecker H."/>
            <person name="Puehler A."/>
            <person name="Mueller R."/>
        </authorList>
    </citation>
    <scope>NUCLEOTIDE SEQUENCE [LARGE SCALE GENOMIC DNA]</scope>
    <source>
        <strain evidence="3">So ce56</strain>
    </source>
</reference>
<dbReference type="EMBL" id="AM746676">
    <property type="protein sequence ID" value="CAN92843.1"/>
    <property type="molecule type" value="Genomic_DNA"/>
</dbReference>
<dbReference type="KEGG" id="scl:sce2684"/>
<dbReference type="eggNOG" id="COG1832">
    <property type="taxonomic scope" value="Bacteria"/>
</dbReference>
<dbReference type="Proteomes" id="UP000002139">
    <property type="component" value="Chromosome"/>
</dbReference>
<feature type="domain" description="CoA-binding" evidence="1">
    <location>
        <begin position="42"/>
        <end position="139"/>
    </location>
</feature>
<dbReference type="HOGENOM" id="CLU_112567_0_1_7"/>
<keyword evidence="3" id="KW-1185">Reference proteome</keyword>
<dbReference type="SMART" id="SM00881">
    <property type="entry name" value="CoA_binding"/>
    <property type="match status" value="1"/>
</dbReference>
<name>A9GAB7_SORC5</name>
<protein>
    <recommendedName>
        <fullName evidence="1">CoA-binding domain-containing protein</fullName>
    </recommendedName>
</protein>
<dbReference type="InterPro" id="IPR003781">
    <property type="entry name" value="CoA-bd"/>
</dbReference>
<evidence type="ECO:0000313" key="2">
    <source>
        <dbReference type="EMBL" id="CAN92843.1"/>
    </source>
</evidence>
<accession>A9GAB7</accession>
<dbReference type="Gene3D" id="3.40.50.720">
    <property type="entry name" value="NAD(P)-binding Rossmann-like Domain"/>
    <property type="match status" value="1"/>
</dbReference>
<dbReference type="SUPFAM" id="SSF51735">
    <property type="entry name" value="NAD(P)-binding Rossmann-fold domains"/>
    <property type="match status" value="1"/>
</dbReference>
<dbReference type="AlphaFoldDB" id="A9GAB7"/>
<dbReference type="STRING" id="448385.sce2684"/>
<dbReference type="PANTHER" id="PTHR33303:SF2">
    <property type="entry name" value="COA-BINDING DOMAIN-CONTAINING PROTEIN"/>
    <property type="match status" value="1"/>
</dbReference>
<dbReference type="PANTHER" id="PTHR33303">
    <property type="entry name" value="CYTOPLASMIC PROTEIN-RELATED"/>
    <property type="match status" value="1"/>
</dbReference>
<proteinExistence type="predicted"/>
<dbReference type="RefSeq" id="WP_012235316.1">
    <property type="nucleotide sequence ID" value="NC_010162.1"/>
</dbReference>
<dbReference type="InterPro" id="IPR036291">
    <property type="entry name" value="NAD(P)-bd_dom_sf"/>
</dbReference>
<evidence type="ECO:0000259" key="1">
    <source>
        <dbReference type="SMART" id="SM00881"/>
    </source>
</evidence>
<gene>
    <name evidence="2" type="ordered locus">sce2684</name>
</gene>
<sequence>MERIFIARITQAQYDVAHASFSAAHEMLDLPLLGTVDMERTLRNARSIAVLGIKPESRRDLDAHQIPLYLQKVGYHILPVPTRYPEATRILGVPVRRRLIELPAPIDVLNVFCKPEEFALHVEDALVLRPPLVWFQSGLLELSAARRLLDAGIPVAEDCIGCRRASMWPSIEPFEAQRSAAGSRTP</sequence>
<organism evidence="2 3">
    <name type="scientific">Sorangium cellulosum (strain So ce56)</name>
    <name type="common">Polyangium cellulosum (strain So ce56)</name>
    <dbReference type="NCBI Taxonomy" id="448385"/>
    <lineage>
        <taxon>Bacteria</taxon>
        <taxon>Pseudomonadati</taxon>
        <taxon>Myxococcota</taxon>
        <taxon>Polyangia</taxon>
        <taxon>Polyangiales</taxon>
        <taxon>Polyangiaceae</taxon>
        <taxon>Sorangium</taxon>
    </lineage>
</organism>
<dbReference type="OrthoDB" id="9804695at2"/>